<gene>
    <name evidence="2" type="ORF">ACFFF6_00975</name>
</gene>
<evidence type="ECO:0000313" key="2">
    <source>
        <dbReference type="EMBL" id="MFC0672521.1"/>
    </source>
</evidence>
<comment type="caution">
    <text evidence="2">The sequence shown here is derived from an EMBL/GenBank/DDBJ whole genome shotgun (WGS) entry which is preliminary data.</text>
</comment>
<dbReference type="Pfam" id="PF13508">
    <property type="entry name" value="Acetyltransf_7"/>
    <property type="match status" value="1"/>
</dbReference>
<accession>A0ABV6R6B0</accession>
<dbReference type="EMBL" id="JBHLSV010000001">
    <property type="protein sequence ID" value="MFC0672521.1"/>
    <property type="molecule type" value="Genomic_DNA"/>
</dbReference>
<reference evidence="2 3" key="1">
    <citation type="submission" date="2024-09" db="EMBL/GenBank/DDBJ databases">
        <authorList>
            <person name="Sun Q."/>
            <person name="Mori K."/>
        </authorList>
    </citation>
    <scope>NUCLEOTIDE SEQUENCE [LARGE SCALE GENOMIC DNA]</scope>
    <source>
        <strain evidence="2 3">CICC 10874</strain>
    </source>
</reference>
<evidence type="ECO:0000259" key="1">
    <source>
        <dbReference type="PROSITE" id="PS51186"/>
    </source>
</evidence>
<dbReference type="RefSeq" id="WP_376977360.1">
    <property type="nucleotide sequence ID" value="NZ_JBHLSV010000001.1"/>
</dbReference>
<dbReference type="InterPro" id="IPR000182">
    <property type="entry name" value="GNAT_dom"/>
</dbReference>
<name>A0ABV6R6B0_9MICO</name>
<dbReference type="Proteomes" id="UP001589793">
    <property type="component" value="Unassembled WGS sequence"/>
</dbReference>
<dbReference type="Gene3D" id="3.40.630.30">
    <property type="match status" value="1"/>
</dbReference>
<protein>
    <submittedName>
        <fullName evidence="2">GNAT family N-acetyltransferase</fullName>
    </submittedName>
</protein>
<keyword evidence="3" id="KW-1185">Reference proteome</keyword>
<dbReference type="SUPFAM" id="SSF55729">
    <property type="entry name" value="Acyl-CoA N-acyltransferases (Nat)"/>
    <property type="match status" value="1"/>
</dbReference>
<organism evidence="2 3">
    <name type="scientific">Brachybacterium hainanense</name>
    <dbReference type="NCBI Taxonomy" id="1541174"/>
    <lineage>
        <taxon>Bacteria</taxon>
        <taxon>Bacillati</taxon>
        <taxon>Actinomycetota</taxon>
        <taxon>Actinomycetes</taxon>
        <taxon>Micrococcales</taxon>
        <taxon>Dermabacteraceae</taxon>
        <taxon>Brachybacterium</taxon>
    </lineage>
</organism>
<sequence length="173" mass="19320">MSTPSPAPARVDLPVPADAAAIAQVHVTGWREAYEYLLPERFWDAEALAGRVRMWELITRWHPDRIAERLRVARDAEGGVIGFALTGPAEEDPRELHALYVLSPWYGTGTGAALLTELLGDLPASLWVAQENPRARRFYTKMGFVEDGLRKVDPSLEDLAEIRMVRGHRTPPP</sequence>
<dbReference type="PROSITE" id="PS51186">
    <property type="entry name" value="GNAT"/>
    <property type="match status" value="1"/>
</dbReference>
<evidence type="ECO:0000313" key="3">
    <source>
        <dbReference type="Proteomes" id="UP001589793"/>
    </source>
</evidence>
<feature type="domain" description="N-acetyltransferase" evidence="1">
    <location>
        <begin position="9"/>
        <end position="169"/>
    </location>
</feature>
<proteinExistence type="predicted"/>
<dbReference type="InterPro" id="IPR016181">
    <property type="entry name" value="Acyl_CoA_acyltransferase"/>
</dbReference>